<organism evidence="7 8">
    <name type="scientific">Bartonella acomydis</name>
    <dbReference type="NCBI Taxonomy" id="686234"/>
    <lineage>
        <taxon>Bacteria</taxon>
        <taxon>Pseudomonadati</taxon>
        <taxon>Pseudomonadota</taxon>
        <taxon>Alphaproteobacteria</taxon>
        <taxon>Hyphomicrobiales</taxon>
        <taxon>Bartonellaceae</taxon>
        <taxon>Bartonella</taxon>
    </lineage>
</organism>
<dbReference type="InterPro" id="IPR036388">
    <property type="entry name" value="WH-like_DNA-bd_sf"/>
</dbReference>
<dbReference type="EMBL" id="BAABIY010000044">
    <property type="protein sequence ID" value="GAA5100987.1"/>
    <property type="molecule type" value="Genomic_DNA"/>
</dbReference>
<dbReference type="Proteomes" id="UP001501525">
    <property type="component" value="Unassembled WGS sequence"/>
</dbReference>
<sequence length="219" mass="25535">MQIQGQNQPSLAETALVNERYIEPLTLKSQYHFYTFYKNIFYEKAETNTVKHFDINKNFMTKSSHILYSSLHKHYIHFMLSQENNRKISMSSKLTRNQTLVLNTLKNAKGPLSAYAILDHLRDEGFRAPLQVYRALEKLVQLKCIHRLESVNAFMVCLHPENCQHELTTFIICENCGRVNEIQNQMILSNLKQMVQSVDFQARKSTLEIRGTCKKCATE</sequence>
<dbReference type="InterPro" id="IPR002481">
    <property type="entry name" value="FUR"/>
</dbReference>
<dbReference type="Gene3D" id="1.10.10.10">
    <property type="entry name" value="Winged helix-like DNA-binding domain superfamily/Winged helix DNA-binding domain"/>
    <property type="match status" value="1"/>
</dbReference>
<evidence type="ECO:0000256" key="3">
    <source>
        <dbReference type="ARBA" id="ARBA00022833"/>
    </source>
</evidence>
<evidence type="ECO:0000256" key="6">
    <source>
        <dbReference type="ARBA" id="ARBA00023163"/>
    </source>
</evidence>
<dbReference type="InterPro" id="IPR043135">
    <property type="entry name" value="Fur_C"/>
</dbReference>
<keyword evidence="8" id="KW-1185">Reference proteome</keyword>
<evidence type="ECO:0000313" key="7">
    <source>
        <dbReference type="EMBL" id="GAA5100987.1"/>
    </source>
</evidence>
<keyword evidence="2" id="KW-0678">Repressor</keyword>
<dbReference type="InterPro" id="IPR036390">
    <property type="entry name" value="WH_DNA-bd_sf"/>
</dbReference>
<protein>
    <recommendedName>
        <fullName evidence="9">Ferric uptake regulation protein</fullName>
    </recommendedName>
</protein>
<evidence type="ECO:0000256" key="4">
    <source>
        <dbReference type="ARBA" id="ARBA00023015"/>
    </source>
</evidence>
<dbReference type="PANTHER" id="PTHR33202">
    <property type="entry name" value="ZINC UPTAKE REGULATION PROTEIN"/>
    <property type="match status" value="1"/>
</dbReference>
<dbReference type="PANTHER" id="PTHR33202:SF6">
    <property type="entry name" value="ZINC UPTAKE REGULATION PROTEIN"/>
    <property type="match status" value="1"/>
</dbReference>
<dbReference type="SUPFAM" id="SSF46785">
    <property type="entry name" value="Winged helix' DNA-binding domain"/>
    <property type="match status" value="1"/>
</dbReference>
<proteinExistence type="inferred from homology"/>
<keyword evidence="4" id="KW-0805">Transcription regulation</keyword>
<reference evidence="8" key="1">
    <citation type="journal article" date="2019" name="Int. J. Syst. Evol. Microbiol.">
        <title>The Global Catalogue of Microorganisms (GCM) 10K type strain sequencing project: providing services to taxonomists for standard genome sequencing and annotation.</title>
        <authorList>
            <consortium name="The Broad Institute Genomics Platform"/>
            <consortium name="The Broad Institute Genome Sequencing Center for Infectious Disease"/>
            <person name="Wu L."/>
            <person name="Ma J."/>
        </authorList>
    </citation>
    <scope>NUCLEOTIDE SEQUENCE [LARGE SCALE GENOMIC DNA]</scope>
    <source>
        <strain evidence="8">JCM 17706</strain>
    </source>
</reference>
<dbReference type="Gene3D" id="3.30.1490.190">
    <property type="match status" value="1"/>
</dbReference>
<evidence type="ECO:0000256" key="1">
    <source>
        <dbReference type="ARBA" id="ARBA00007957"/>
    </source>
</evidence>
<comment type="similarity">
    <text evidence="1">Belongs to the Fur family.</text>
</comment>
<evidence type="ECO:0008006" key="9">
    <source>
        <dbReference type="Google" id="ProtNLM"/>
    </source>
</evidence>
<keyword evidence="6" id="KW-0804">Transcription</keyword>
<accession>A0ABP9MTD2</accession>
<dbReference type="Pfam" id="PF01475">
    <property type="entry name" value="FUR"/>
    <property type="match status" value="1"/>
</dbReference>
<evidence type="ECO:0000256" key="2">
    <source>
        <dbReference type="ARBA" id="ARBA00022491"/>
    </source>
</evidence>
<keyword evidence="5" id="KW-0238">DNA-binding</keyword>
<comment type="caution">
    <text evidence="7">The sequence shown here is derived from an EMBL/GenBank/DDBJ whole genome shotgun (WGS) entry which is preliminary data.</text>
</comment>
<name>A0ABP9MTD2_9HYPH</name>
<gene>
    <name evidence="7" type="ORF">GCM10023260_13320</name>
</gene>
<keyword evidence="3" id="KW-0862">Zinc</keyword>
<evidence type="ECO:0000313" key="8">
    <source>
        <dbReference type="Proteomes" id="UP001501525"/>
    </source>
</evidence>
<evidence type="ECO:0000256" key="5">
    <source>
        <dbReference type="ARBA" id="ARBA00023125"/>
    </source>
</evidence>